<dbReference type="Proteomes" id="UP000799436">
    <property type="component" value="Unassembled WGS sequence"/>
</dbReference>
<dbReference type="EMBL" id="ML995884">
    <property type="protein sequence ID" value="KAF2765780.1"/>
    <property type="molecule type" value="Genomic_DNA"/>
</dbReference>
<evidence type="ECO:0000313" key="2">
    <source>
        <dbReference type="EMBL" id="KAF2765780.1"/>
    </source>
</evidence>
<proteinExistence type="predicted"/>
<dbReference type="AlphaFoldDB" id="A0A6G1KZB8"/>
<evidence type="ECO:0000313" key="3">
    <source>
        <dbReference type="Proteomes" id="UP000799436"/>
    </source>
</evidence>
<sequence>MAYIASDLTDSSHRCLPVNDDLRKSLRYRARHIALPPRSSSTEIMHPRRTSPTDEYPGQKKKRLSEYALKVMPSIPQNRIMRKGLLYTTWAGNSRCARPAEAAFLRKGIIRHRFHRVIINPGLTIYPTHPALSHTILQHLRNLDLRVVVSDFRPTDRTELDRVRGVLPDIDRLPAIKSFSLTLRITSRTQFLASFLERGMSTRVEVVAKLIAAVRRLRVKEKLCGIGAWTYHDPCKEMSPVIIDADPTWGVTRSERGVVGREGDDSATENRAIATQMIRCLRAFIRL</sequence>
<organism evidence="2 3">
    <name type="scientific">Teratosphaeria nubilosa</name>
    <dbReference type="NCBI Taxonomy" id="161662"/>
    <lineage>
        <taxon>Eukaryota</taxon>
        <taxon>Fungi</taxon>
        <taxon>Dikarya</taxon>
        <taxon>Ascomycota</taxon>
        <taxon>Pezizomycotina</taxon>
        <taxon>Dothideomycetes</taxon>
        <taxon>Dothideomycetidae</taxon>
        <taxon>Mycosphaerellales</taxon>
        <taxon>Teratosphaeriaceae</taxon>
        <taxon>Teratosphaeria</taxon>
    </lineage>
</organism>
<evidence type="ECO:0000256" key="1">
    <source>
        <dbReference type="SAM" id="MobiDB-lite"/>
    </source>
</evidence>
<dbReference type="OrthoDB" id="10478518at2759"/>
<protein>
    <submittedName>
        <fullName evidence="2">Uncharacterized protein</fullName>
    </submittedName>
</protein>
<accession>A0A6G1KZB8</accession>
<reference evidence="2" key="1">
    <citation type="journal article" date="2020" name="Stud. Mycol.">
        <title>101 Dothideomycetes genomes: a test case for predicting lifestyles and emergence of pathogens.</title>
        <authorList>
            <person name="Haridas S."/>
            <person name="Albert R."/>
            <person name="Binder M."/>
            <person name="Bloem J."/>
            <person name="Labutti K."/>
            <person name="Salamov A."/>
            <person name="Andreopoulos B."/>
            <person name="Baker S."/>
            <person name="Barry K."/>
            <person name="Bills G."/>
            <person name="Bluhm B."/>
            <person name="Cannon C."/>
            <person name="Castanera R."/>
            <person name="Culley D."/>
            <person name="Daum C."/>
            <person name="Ezra D."/>
            <person name="Gonzalez J."/>
            <person name="Henrissat B."/>
            <person name="Kuo A."/>
            <person name="Liang C."/>
            <person name="Lipzen A."/>
            <person name="Lutzoni F."/>
            <person name="Magnuson J."/>
            <person name="Mondo S."/>
            <person name="Nolan M."/>
            <person name="Ohm R."/>
            <person name="Pangilinan J."/>
            <person name="Park H.-J."/>
            <person name="Ramirez L."/>
            <person name="Alfaro M."/>
            <person name="Sun H."/>
            <person name="Tritt A."/>
            <person name="Yoshinaga Y."/>
            <person name="Zwiers L.-H."/>
            <person name="Turgeon B."/>
            <person name="Goodwin S."/>
            <person name="Spatafora J."/>
            <person name="Crous P."/>
            <person name="Grigoriev I."/>
        </authorList>
    </citation>
    <scope>NUCLEOTIDE SEQUENCE</scope>
    <source>
        <strain evidence="2">CBS 116005</strain>
    </source>
</reference>
<gene>
    <name evidence="2" type="ORF">EJ03DRAFT_354563</name>
</gene>
<feature type="region of interest" description="Disordered" evidence="1">
    <location>
        <begin position="38"/>
        <end position="60"/>
    </location>
</feature>
<name>A0A6G1KZB8_9PEZI</name>
<keyword evidence="3" id="KW-1185">Reference proteome</keyword>